<dbReference type="Proteomes" id="UP000054359">
    <property type="component" value="Unassembled WGS sequence"/>
</dbReference>
<sequence length="58" mass="6845">MPTDQSVCYRHLGKYEKLLMNRLRHHLSITNYLSNDQYGFRSGRSTLHALLRVKVRLG</sequence>
<dbReference type="OrthoDB" id="6436235at2759"/>
<dbReference type="EMBL" id="KK118311">
    <property type="protein sequence ID" value="KFM72695.1"/>
    <property type="molecule type" value="Genomic_DNA"/>
</dbReference>
<evidence type="ECO:0000313" key="1">
    <source>
        <dbReference type="EMBL" id="KFM72695.1"/>
    </source>
</evidence>
<gene>
    <name evidence="1" type="ORF">X975_14894</name>
</gene>
<evidence type="ECO:0008006" key="3">
    <source>
        <dbReference type="Google" id="ProtNLM"/>
    </source>
</evidence>
<proteinExistence type="predicted"/>
<feature type="non-terminal residue" evidence="1">
    <location>
        <position position="58"/>
    </location>
</feature>
<reference evidence="1 2" key="1">
    <citation type="submission" date="2013-11" db="EMBL/GenBank/DDBJ databases">
        <title>Genome sequencing of Stegodyphus mimosarum.</title>
        <authorList>
            <person name="Bechsgaard J."/>
        </authorList>
    </citation>
    <scope>NUCLEOTIDE SEQUENCE [LARGE SCALE GENOMIC DNA]</scope>
</reference>
<evidence type="ECO:0000313" key="2">
    <source>
        <dbReference type="Proteomes" id="UP000054359"/>
    </source>
</evidence>
<dbReference type="AlphaFoldDB" id="A0A087U5Q6"/>
<keyword evidence="2" id="KW-1185">Reference proteome</keyword>
<accession>A0A087U5Q6</accession>
<protein>
    <recommendedName>
        <fullName evidence="3">Reverse transcriptase domain-containing protein</fullName>
    </recommendedName>
</protein>
<organism evidence="1 2">
    <name type="scientific">Stegodyphus mimosarum</name>
    <name type="common">African social velvet spider</name>
    <dbReference type="NCBI Taxonomy" id="407821"/>
    <lineage>
        <taxon>Eukaryota</taxon>
        <taxon>Metazoa</taxon>
        <taxon>Ecdysozoa</taxon>
        <taxon>Arthropoda</taxon>
        <taxon>Chelicerata</taxon>
        <taxon>Arachnida</taxon>
        <taxon>Araneae</taxon>
        <taxon>Araneomorphae</taxon>
        <taxon>Entelegynae</taxon>
        <taxon>Eresoidea</taxon>
        <taxon>Eresidae</taxon>
        <taxon>Stegodyphus</taxon>
    </lineage>
</organism>
<name>A0A087U5Q6_STEMI</name>